<dbReference type="EMBL" id="MPJZ01000052">
    <property type="protein sequence ID" value="OLU45152.1"/>
    <property type="molecule type" value="Genomic_DNA"/>
</dbReference>
<feature type="transmembrane region" description="Helical" evidence="1">
    <location>
        <begin position="44"/>
        <end position="63"/>
    </location>
</feature>
<comment type="caution">
    <text evidence="2">The sequence shown here is derived from an EMBL/GenBank/DDBJ whole genome shotgun (WGS) entry which is preliminary data.</text>
</comment>
<feature type="transmembrane region" description="Helical" evidence="1">
    <location>
        <begin position="100"/>
        <end position="119"/>
    </location>
</feature>
<keyword evidence="1" id="KW-0812">Transmembrane</keyword>
<evidence type="ECO:0000313" key="2">
    <source>
        <dbReference type="EMBL" id="OLU45152.1"/>
    </source>
</evidence>
<evidence type="ECO:0000313" key="3">
    <source>
        <dbReference type="Proteomes" id="UP000186758"/>
    </source>
</evidence>
<keyword evidence="1" id="KW-1133">Transmembrane helix</keyword>
<evidence type="ECO:0000256" key="1">
    <source>
        <dbReference type="SAM" id="Phobius"/>
    </source>
</evidence>
<organism evidence="2 3">
    <name type="scientific">Faecalibaculum rodentium</name>
    <dbReference type="NCBI Taxonomy" id="1702221"/>
    <lineage>
        <taxon>Bacteria</taxon>
        <taxon>Bacillati</taxon>
        <taxon>Bacillota</taxon>
        <taxon>Erysipelotrichia</taxon>
        <taxon>Erysipelotrichales</taxon>
        <taxon>Erysipelotrichaceae</taxon>
        <taxon>Faecalibaculum</taxon>
    </lineage>
</organism>
<dbReference type="Proteomes" id="UP000186758">
    <property type="component" value="Unassembled WGS sequence"/>
</dbReference>
<accession>A0A1Q9YKI2</accession>
<reference evidence="2 3" key="1">
    <citation type="submission" date="2016-11" db="EMBL/GenBank/DDBJ databases">
        <title>Description of two novel members of the family Erysipelotrichaceae: Ileibacterium lipovorans gen. nov., sp. nov. and Dubosiella newyorkensis, gen. nov., sp. nov.</title>
        <authorList>
            <person name="Cox L.M."/>
            <person name="Sohn J."/>
            <person name="Tyrrell K.L."/>
            <person name="Citron D.M."/>
            <person name="Lawson P.A."/>
            <person name="Patel N.B."/>
            <person name="Iizumi T."/>
            <person name="Perez-Perez G.I."/>
            <person name="Goldstein E.J."/>
            <person name="Blaser M.J."/>
        </authorList>
    </citation>
    <scope>NUCLEOTIDE SEQUENCE [LARGE SCALE GENOMIC DNA]</scope>
    <source>
        <strain evidence="2 3">NYU-BL-K8</strain>
    </source>
</reference>
<proteinExistence type="predicted"/>
<dbReference type="AlphaFoldDB" id="A0A1Q9YKI2"/>
<gene>
    <name evidence="2" type="ORF">BO223_05540</name>
</gene>
<keyword evidence="1" id="KW-0472">Membrane</keyword>
<name>A0A1Q9YKI2_9FIRM</name>
<protein>
    <submittedName>
        <fullName evidence="2">Uncharacterized protein</fullName>
    </submittedName>
</protein>
<dbReference type="RefSeq" id="WP_075885283.1">
    <property type="nucleotide sequence ID" value="NZ_CAJTBG010000018.1"/>
</dbReference>
<feature type="transmembrane region" description="Helical" evidence="1">
    <location>
        <begin position="75"/>
        <end position="94"/>
    </location>
</feature>
<sequence>MKHAFLLIMTLIAITVVAVLMISPPADIAEFVRSRLEDSGMNGTGLIALAVLGLTLIVIYICLSRKFPAVKNRIWIPLGWIWELAFLFLCYGKSPELPDRLIQHFGFSIVMGIGLWIMLKQQGRSGSDS</sequence>